<accession>A0A1V3C0T4</accession>
<protein>
    <submittedName>
        <fullName evidence="2">Uncharacterized protein</fullName>
    </submittedName>
</protein>
<name>A0A1V3C0T4_9ACTN</name>
<organism evidence="2 3">
    <name type="scientific">Nocardiopsis sinuspersici</name>
    <dbReference type="NCBI Taxonomy" id="501010"/>
    <lineage>
        <taxon>Bacteria</taxon>
        <taxon>Bacillati</taxon>
        <taxon>Actinomycetota</taxon>
        <taxon>Actinomycetes</taxon>
        <taxon>Streptosporangiales</taxon>
        <taxon>Nocardiopsidaceae</taxon>
        <taxon>Nocardiopsis</taxon>
    </lineage>
</organism>
<gene>
    <name evidence="2" type="ORF">NOSIN_09955</name>
</gene>
<dbReference type="EMBL" id="MCOK01000001">
    <property type="protein sequence ID" value="OOC54089.1"/>
    <property type="molecule type" value="Genomic_DNA"/>
</dbReference>
<keyword evidence="3" id="KW-1185">Reference proteome</keyword>
<evidence type="ECO:0000256" key="1">
    <source>
        <dbReference type="SAM" id="MobiDB-lite"/>
    </source>
</evidence>
<dbReference type="AlphaFoldDB" id="A0A1V3C0T4"/>
<feature type="compositionally biased region" description="Low complexity" evidence="1">
    <location>
        <begin position="92"/>
        <end position="111"/>
    </location>
</feature>
<sequence length="111" mass="12018">MRVGTAQEDSGPPPASARGGRDEHGRRRCPYREVAAAADALLDTLSKERRRAVVYDFDDEAEATGWSNFPVTSMERGGPRSPIRTRRRPVRRPTGTSSSTTGTSSSTTGPI</sequence>
<evidence type="ECO:0000313" key="2">
    <source>
        <dbReference type="EMBL" id="OOC54089.1"/>
    </source>
</evidence>
<proteinExistence type="predicted"/>
<feature type="region of interest" description="Disordered" evidence="1">
    <location>
        <begin position="1"/>
        <end position="29"/>
    </location>
</feature>
<dbReference type="Pfam" id="PF12006">
    <property type="entry name" value="DUF3500"/>
    <property type="match status" value="1"/>
</dbReference>
<dbReference type="InterPro" id="IPR021889">
    <property type="entry name" value="DUF3500"/>
</dbReference>
<reference evidence="3" key="1">
    <citation type="submission" date="2016-08" db="EMBL/GenBank/DDBJ databases">
        <authorList>
            <person name="Tokovenko B."/>
            <person name="Kalinowski J."/>
        </authorList>
    </citation>
    <scope>NUCLEOTIDE SEQUENCE [LARGE SCALE GENOMIC DNA]</scope>
    <source>
        <strain evidence="3">UTMC102</strain>
    </source>
</reference>
<dbReference type="Proteomes" id="UP000189004">
    <property type="component" value="Unassembled WGS sequence"/>
</dbReference>
<comment type="caution">
    <text evidence="2">The sequence shown here is derived from an EMBL/GenBank/DDBJ whole genome shotgun (WGS) entry which is preliminary data.</text>
</comment>
<evidence type="ECO:0000313" key="3">
    <source>
        <dbReference type="Proteomes" id="UP000189004"/>
    </source>
</evidence>
<feature type="region of interest" description="Disordered" evidence="1">
    <location>
        <begin position="62"/>
        <end position="111"/>
    </location>
</feature>